<evidence type="ECO:0000313" key="6">
    <source>
        <dbReference type="Proteomes" id="UP000728032"/>
    </source>
</evidence>
<evidence type="ECO:0000256" key="1">
    <source>
        <dbReference type="ARBA" id="ARBA00022801"/>
    </source>
</evidence>
<dbReference type="InterPro" id="IPR017853">
    <property type="entry name" value="GH"/>
</dbReference>
<dbReference type="Proteomes" id="UP000728032">
    <property type="component" value="Unassembled WGS sequence"/>
</dbReference>
<feature type="region of interest" description="Disordered" evidence="3">
    <location>
        <begin position="1"/>
        <end position="22"/>
    </location>
</feature>
<organism evidence="5">
    <name type="scientific">Oppiella nova</name>
    <dbReference type="NCBI Taxonomy" id="334625"/>
    <lineage>
        <taxon>Eukaryota</taxon>
        <taxon>Metazoa</taxon>
        <taxon>Ecdysozoa</taxon>
        <taxon>Arthropoda</taxon>
        <taxon>Chelicerata</taxon>
        <taxon>Arachnida</taxon>
        <taxon>Acari</taxon>
        <taxon>Acariformes</taxon>
        <taxon>Sarcoptiformes</taxon>
        <taxon>Oribatida</taxon>
        <taxon>Brachypylina</taxon>
        <taxon>Oppioidea</taxon>
        <taxon>Oppiidae</taxon>
        <taxon>Oppiella</taxon>
    </lineage>
</organism>
<reference evidence="5" key="1">
    <citation type="submission" date="2020-11" db="EMBL/GenBank/DDBJ databases">
        <authorList>
            <person name="Tran Van P."/>
        </authorList>
    </citation>
    <scope>NUCLEOTIDE SEQUENCE</scope>
</reference>
<name>A0A7R9LJC4_9ACAR</name>
<accession>A0A7R9LJC4</accession>
<dbReference type="PANTHER" id="PTHR13170">
    <property type="entry name" value="O-GLCNACASE"/>
    <property type="match status" value="1"/>
</dbReference>
<keyword evidence="6" id="KW-1185">Reference proteome</keyword>
<dbReference type="PANTHER" id="PTHR13170:SF16">
    <property type="entry name" value="PROTEIN O-GLCNACASE"/>
    <property type="match status" value="1"/>
</dbReference>
<dbReference type="PROSITE" id="PS52009">
    <property type="entry name" value="GH84"/>
    <property type="match status" value="1"/>
</dbReference>
<sequence>MSKMVDESVSGIGSKTTDIKTSESSDHFMSGVVEGFYGRPWTANQRRDLFIKLKRFGLNTYMYAPKDDLKHRAFWRDLYTVEEAEQLSSLISAAKESAIQLIYALSPGLDISYSSAKDVVCLKRKLEQVSQFGCNAFALLFDDIEPEISESDKEVFQSFASAQVSVSNEVYQSLGQPRFLFCPTEYCTSRAVPNVQNSEYLNTIGRTL</sequence>
<evidence type="ECO:0000256" key="3">
    <source>
        <dbReference type="SAM" id="MobiDB-lite"/>
    </source>
</evidence>
<evidence type="ECO:0000256" key="2">
    <source>
        <dbReference type="ARBA" id="ARBA00023295"/>
    </source>
</evidence>
<dbReference type="EMBL" id="OC915999">
    <property type="protein sequence ID" value="CAD7642743.1"/>
    <property type="molecule type" value="Genomic_DNA"/>
</dbReference>
<keyword evidence="1" id="KW-0378">Hydrolase</keyword>
<dbReference type="SUPFAM" id="SSF51445">
    <property type="entry name" value="(Trans)glycosidases"/>
    <property type="match status" value="1"/>
</dbReference>
<evidence type="ECO:0000259" key="4">
    <source>
        <dbReference type="PROSITE" id="PS52009"/>
    </source>
</evidence>
<keyword evidence="2" id="KW-0326">Glycosidase</keyword>
<dbReference type="GO" id="GO:0009100">
    <property type="term" value="P:glycoprotein metabolic process"/>
    <property type="evidence" value="ECO:0007669"/>
    <property type="project" value="TreeGrafter"/>
</dbReference>
<dbReference type="Pfam" id="PF07555">
    <property type="entry name" value="NAGidase"/>
    <property type="match status" value="1"/>
</dbReference>
<dbReference type="OrthoDB" id="9975416at2759"/>
<dbReference type="Gene3D" id="3.20.20.80">
    <property type="entry name" value="Glycosidases"/>
    <property type="match status" value="1"/>
</dbReference>
<dbReference type="GO" id="GO:0016231">
    <property type="term" value="F:beta-N-acetylglucosaminidase activity"/>
    <property type="evidence" value="ECO:0007669"/>
    <property type="project" value="TreeGrafter"/>
</dbReference>
<proteinExistence type="predicted"/>
<evidence type="ECO:0000313" key="5">
    <source>
        <dbReference type="EMBL" id="CAD7642743.1"/>
    </source>
</evidence>
<protein>
    <recommendedName>
        <fullName evidence="4">GH84 domain-containing protein</fullName>
    </recommendedName>
</protein>
<dbReference type="InterPro" id="IPR011496">
    <property type="entry name" value="O-GlcNAcase_cat"/>
</dbReference>
<dbReference type="AlphaFoldDB" id="A0A7R9LJC4"/>
<feature type="domain" description="GH84" evidence="4">
    <location>
        <begin position="28"/>
        <end position="208"/>
    </location>
</feature>
<dbReference type="EMBL" id="CAJPVJ010001174">
    <property type="protein sequence ID" value="CAG2164202.1"/>
    <property type="molecule type" value="Genomic_DNA"/>
</dbReference>
<gene>
    <name evidence="5" type="ORF">ONB1V03_LOCUS3761</name>
</gene>
<feature type="non-terminal residue" evidence="5">
    <location>
        <position position="208"/>
    </location>
</feature>
<dbReference type="InterPro" id="IPR051822">
    <property type="entry name" value="Glycosyl_Hydrolase_84"/>
</dbReference>